<reference evidence="1 2" key="1">
    <citation type="journal article" date="2020" name="Genomics">
        <title>Complete, high-quality genomes from long-read metagenomic sequencing of two wolf lichen thalli reveals enigmatic genome architecture.</title>
        <authorList>
            <person name="McKenzie S.K."/>
            <person name="Walston R.F."/>
            <person name="Allen J.L."/>
        </authorList>
    </citation>
    <scope>NUCLEOTIDE SEQUENCE [LARGE SCALE GENOMIC DNA]</scope>
    <source>
        <strain evidence="1">WasteWater2</strain>
    </source>
</reference>
<protein>
    <submittedName>
        <fullName evidence="1">Uncharacterized protein</fullName>
    </submittedName>
</protein>
<dbReference type="GeneID" id="59291920"/>
<gene>
    <name evidence="1" type="ORF">HO173_010273</name>
</gene>
<sequence>MSHPDRLIRANSPDLGIGYYTGDSVKCPGQLIGAPDLVDRRSSARTVLRVTLAAQNSNNSGSLTRKPTTELLALSNHLKTLL</sequence>
<accession>A0A8H6FMZ4</accession>
<keyword evidence="2" id="KW-1185">Reference proteome</keyword>
<evidence type="ECO:0000313" key="1">
    <source>
        <dbReference type="EMBL" id="KAF6231521.1"/>
    </source>
</evidence>
<proteinExistence type="predicted"/>
<comment type="caution">
    <text evidence="1">The sequence shown here is derived from an EMBL/GenBank/DDBJ whole genome shotgun (WGS) entry which is preliminary data.</text>
</comment>
<dbReference type="EMBL" id="JACCJC010000056">
    <property type="protein sequence ID" value="KAF6231521.1"/>
    <property type="molecule type" value="Genomic_DNA"/>
</dbReference>
<dbReference type="AlphaFoldDB" id="A0A8H6FMZ4"/>
<dbReference type="RefSeq" id="XP_037160953.1">
    <property type="nucleotide sequence ID" value="XM_037312159.1"/>
</dbReference>
<organism evidence="1 2">
    <name type="scientific">Letharia columbiana</name>
    <dbReference type="NCBI Taxonomy" id="112416"/>
    <lineage>
        <taxon>Eukaryota</taxon>
        <taxon>Fungi</taxon>
        <taxon>Dikarya</taxon>
        <taxon>Ascomycota</taxon>
        <taxon>Pezizomycotina</taxon>
        <taxon>Lecanoromycetes</taxon>
        <taxon>OSLEUM clade</taxon>
        <taxon>Lecanoromycetidae</taxon>
        <taxon>Lecanorales</taxon>
        <taxon>Lecanorineae</taxon>
        <taxon>Parmeliaceae</taxon>
        <taxon>Letharia</taxon>
    </lineage>
</organism>
<dbReference type="Proteomes" id="UP000578531">
    <property type="component" value="Unassembled WGS sequence"/>
</dbReference>
<name>A0A8H6FMZ4_9LECA</name>
<evidence type="ECO:0000313" key="2">
    <source>
        <dbReference type="Proteomes" id="UP000578531"/>
    </source>
</evidence>